<name>A0AAU9NK39_9ASTR</name>
<evidence type="ECO:0000313" key="2">
    <source>
        <dbReference type="Proteomes" id="UP001157418"/>
    </source>
</evidence>
<dbReference type="Proteomes" id="UP001157418">
    <property type="component" value="Unassembled WGS sequence"/>
</dbReference>
<reference evidence="1 2" key="1">
    <citation type="submission" date="2022-01" db="EMBL/GenBank/DDBJ databases">
        <authorList>
            <person name="Xiong W."/>
            <person name="Schranz E."/>
        </authorList>
    </citation>
    <scope>NUCLEOTIDE SEQUENCE [LARGE SCALE GENOMIC DNA]</scope>
</reference>
<gene>
    <name evidence="1" type="ORF">LVIROSA_LOCUS24486</name>
</gene>
<keyword evidence="2" id="KW-1185">Reference proteome</keyword>
<organism evidence="1 2">
    <name type="scientific">Lactuca virosa</name>
    <dbReference type="NCBI Taxonomy" id="75947"/>
    <lineage>
        <taxon>Eukaryota</taxon>
        <taxon>Viridiplantae</taxon>
        <taxon>Streptophyta</taxon>
        <taxon>Embryophyta</taxon>
        <taxon>Tracheophyta</taxon>
        <taxon>Spermatophyta</taxon>
        <taxon>Magnoliopsida</taxon>
        <taxon>eudicotyledons</taxon>
        <taxon>Gunneridae</taxon>
        <taxon>Pentapetalae</taxon>
        <taxon>asterids</taxon>
        <taxon>campanulids</taxon>
        <taxon>Asterales</taxon>
        <taxon>Asteraceae</taxon>
        <taxon>Cichorioideae</taxon>
        <taxon>Cichorieae</taxon>
        <taxon>Lactucinae</taxon>
        <taxon>Lactuca</taxon>
    </lineage>
</organism>
<comment type="caution">
    <text evidence="1">The sequence shown here is derived from an EMBL/GenBank/DDBJ whole genome shotgun (WGS) entry which is preliminary data.</text>
</comment>
<dbReference type="AlphaFoldDB" id="A0AAU9NK39"/>
<proteinExistence type="predicted"/>
<sequence length="66" mass="7427">MVKSVDTLLLGSNARASRLDDSNKLRFLKPIEIPRKQNRWNKSASFLLSPPSCEIGSLCLNRKGVR</sequence>
<protein>
    <submittedName>
        <fullName evidence="1">Uncharacterized protein</fullName>
    </submittedName>
</protein>
<accession>A0AAU9NK39</accession>
<dbReference type="EMBL" id="CAKMRJ010004445">
    <property type="protein sequence ID" value="CAH1438216.1"/>
    <property type="molecule type" value="Genomic_DNA"/>
</dbReference>
<evidence type="ECO:0000313" key="1">
    <source>
        <dbReference type="EMBL" id="CAH1438216.1"/>
    </source>
</evidence>